<evidence type="ECO:0000313" key="2">
    <source>
        <dbReference type="Proteomes" id="UP000763557"/>
    </source>
</evidence>
<comment type="caution">
    <text evidence="1">The sequence shown here is derived from an EMBL/GenBank/DDBJ whole genome shotgun (WGS) entry which is preliminary data.</text>
</comment>
<reference evidence="1 2" key="1">
    <citation type="submission" date="2020-01" db="EMBL/GenBank/DDBJ databases">
        <title>Kibdelosporangium persica a novel Actinomycetes from a hot desert in Iran.</title>
        <authorList>
            <person name="Safaei N."/>
            <person name="Zaburannyi N."/>
            <person name="Mueller R."/>
            <person name="Wink J."/>
        </authorList>
    </citation>
    <scope>NUCLEOTIDE SEQUENCE [LARGE SCALE GENOMIC DNA]</scope>
    <source>
        <strain evidence="1 2">4NS15</strain>
    </source>
</reference>
<dbReference type="InterPro" id="IPR036689">
    <property type="entry name" value="ESAT-6-like_sf"/>
</dbReference>
<dbReference type="EMBL" id="JAAATY010000069">
    <property type="protein sequence ID" value="NRN71441.1"/>
    <property type="molecule type" value="Genomic_DNA"/>
</dbReference>
<accession>A0ABX2FJ36</accession>
<organism evidence="1 2">
    <name type="scientific">Kibdelosporangium persicum</name>
    <dbReference type="NCBI Taxonomy" id="2698649"/>
    <lineage>
        <taxon>Bacteria</taxon>
        <taxon>Bacillati</taxon>
        <taxon>Actinomycetota</taxon>
        <taxon>Actinomycetes</taxon>
        <taxon>Pseudonocardiales</taxon>
        <taxon>Pseudonocardiaceae</taxon>
        <taxon>Kibdelosporangium</taxon>
    </lineage>
</organism>
<keyword evidence="2" id="KW-1185">Reference proteome</keyword>
<dbReference type="RefSeq" id="WP_173142637.1">
    <property type="nucleotide sequence ID" value="NZ_CBCSGW010000127.1"/>
</dbReference>
<gene>
    <name evidence="1" type="ORF">GC106_87210</name>
</gene>
<dbReference type="SUPFAM" id="SSF140453">
    <property type="entry name" value="EsxAB dimer-like"/>
    <property type="match status" value="1"/>
</dbReference>
<proteinExistence type="predicted"/>
<name>A0ABX2FJ36_9PSEU</name>
<dbReference type="Proteomes" id="UP000763557">
    <property type="component" value="Unassembled WGS sequence"/>
</dbReference>
<evidence type="ECO:0000313" key="1">
    <source>
        <dbReference type="EMBL" id="NRN71441.1"/>
    </source>
</evidence>
<dbReference type="Gene3D" id="1.10.287.1060">
    <property type="entry name" value="ESAT-6-like"/>
    <property type="match status" value="1"/>
</dbReference>
<sequence length="357" mass="36446">MTIDTEIKGNPESVRAVARWLDGTVGEGVHNSVTQLYQARTNTETDWTGPAGEQFRGRMNSGGKQADEISTDAKKGAEFCQRWAGDMSTAQRRMEQLRESAAKAGLTVSGNKILHPGPAPAKPGNLAQDATSAQQAQHAQAVQAQQDYAKKIAAYNSAKTDAEQIRKDMSFGRDVAKNGCEEIVKKPLFQAGALADGTFAAGASAAMQKRMAQKARINKGLAAKLGQPGQVSRGIQGSDVNRNLRNIAAANRTANRAATTAKWAGRIGGRVPIAGTLIGLGAMGYDIHNGKPVGKAVVSTAAGIAASAGAGVAAGAAVGSIFPGAGTAAGAVVGGVVGVGVGLATSAAVDAAWDKIF</sequence>
<protein>
    <submittedName>
        <fullName evidence="1">Uncharacterized protein</fullName>
    </submittedName>
</protein>